<dbReference type="SUPFAM" id="SSF50037">
    <property type="entry name" value="C-terminal domain of transcriptional repressors"/>
    <property type="match status" value="1"/>
</dbReference>
<dbReference type="PANTHER" id="PTHR42954:SF2">
    <property type="entry name" value="FE(2+) TRANSPORT PROTEIN A"/>
    <property type="match status" value="1"/>
</dbReference>
<accession>A0A1Y2K9R7</accession>
<dbReference type="InterPro" id="IPR052713">
    <property type="entry name" value="FeoA"/>
</dbReference>
<comment type="caution">
    <text evidence="3">The sequence shown here is derived from an EMBL/GenBank/DDBJ whole genome shotgun (WGS) entry which is preliminary data.</text>
</comment>
<reference evidence="3 4" key="1">
    <citation type="journal article" date="2016" name="BMC Genomics">
        <title>Combined genomic and structural analyses of a cultured magnetotactic bacterium reveals its niche adaptation to a dynamic environment.</title>
        <authorList>
            <person name="Araujo A.C."/>
            <person name="Morillo V."/>
            <person name="Cypriano J."/>
            <person name="Teixeira L.C."/>
            <person name="Leao P."/>
            <person name="Lyra S."/>
            <person name="Almeida L.G."/>
            <person name="Bazylinski D.A."/>
            <person name="Vasconcellos A.T."/>
            <person name="Abreu F."/>
            <person name="Lins U."/>
        </authorList>
    </citation>
    <scope>NUCLEOTIDE SEQUENCE [LARGE SCALE GENOMIC DNA]</scope>
    <source>
        <strain evidence="3 4">IT-1</strain>
    </source>
</reference>
<feature type="domain" description="Ferrous iron transporter FeoA-like" evidence="2">
    <location>
        <begin position="1"/>
        <end position="73"/>
    </location>
</feature>
<dbReference type="RefSeq" id="WP_085441196.1">
    <property type="nucleotide sequence ID" value="NZ_LVJN01000015.1"/>
</dbReference>
<name>A0A1Y2K9R7_9PROT</name>
<protein>
    <submittedName>
        <fullName evidence="3">Putative FeoA family protein</fullName>
    </submittedName>
</protein>
<dbReference type="STRING" id="1434232.MAIT1_03820"/>
<dbReference type="OrthoDB" id="9811076at2"/>
<evidence type="ECO:0000313" key="3">
    <source>
        <dbReference type="EMBL" id="OSM07247.1"/>
    </source>
</evidence>
<dbReference type="SMART" id="SM00899">
    <property type="entry name" value="FeoA"/>
    <property type="match status" value="1"/>
</dbReference>
<keyword evidence="1" id="KW-0408">Iron</keyword>
<dbReference type="Pfam" id="PF04023">
    <property type="entry name" value="FeoA"/>
    <property type="match status" value="1"/>
</dbReference>
<dbReference type="InterPro" id="IPR038157">
    <property type="entry name" value="FeoA_core_dom"/>
</dbReference>
<evidence type="ECO:0000256" key="1">
    <source>
        <dbReference type="ARBA" id="ARBA00023004"/>
    </source>
</evidence>
<dbReference type="InterPro" id="IPR008988">
    <property type="entry name" value="Transcriptional_repressor_C"/>
</dbReference>
<evidence type="ECO:0000259" key="2">
    <source>
        <dbReference type="SMART" id="SM00899"/>
    </source>
</evidence>
<sequence>MKLTDLKQGQIAKITSLQMEGVNRQRLLTMGILVGKEIHLRNLAPFGDPRIYTVMDYDLTLRNADAEKIQVEPI</sequence>
<dbReference type="EMBL" id="LVJN01000015">
    <property type="protein sequence ID" value="OSM07247.1"/>
    <property type="molecule type" value="Genomic_DNA"/>
</dbReference>
<gene>
    <name evidence="3" type="ORF">MAIT1_03820</name>
</gene>
<dbReference type="GO" id="GO:0046914">
    <property type="term" value="F:transition metal ion binding"/>
    <property type="evidence" value="ECO:0007669"/>
    <property type="project" value="InterPro"/>
</dbReference>
<dbReference type="AlphaFoldDB" id="A0A1Y2K9R7"/>
<dbReference type="PANTHER" id="PTHR42954">
    <property type="entry name" value="FE(2+) TRANSPORT PROTEIN A"/>
    <property type="match status" value="1"/>
</dbReference>
<keyword evidence="4" id="KW-1185">Reference proteome</keyword>
<proteinExistence type="predicted"/>
<dbReference type="Gene3D" id="2.30.30.90">
    <property type="match status" value="1"/>
</dbReference>
<organism evidence="3 4">
    <name type="scientific">Magnetofaba australis IT-1</name>
    <dbReference type="NCBI Taxonomy" id="1434232"/>
    <lineage>
        <taxon>Bacteria</taxon>
        <taxon>Pseudomonadati</taxon>
        <taxon>Pseudomonadota</taxon>
        <taxon>Magnetococcia</taxon>
        <taxon>Magnetococcales</taxon>
        <taxon>Magnetococcaceae</taxon>
        <taxon>Magnetofaba</taxon>
    </lineage>
</organism>
<dbReference type="InterPro" id="IPR007167">
    <property type="entry name" value="Fe-transptr_FeoA-like"/>
</dbReference>
<dbReference type="Proteomes" id="UP000194003">
    <property type="component" value="Unassembled WGS sequence"/>
</dbReference>
<evidence type="ECO:0000313" key="4">
    <source>
        <dbReference type="Proteomes" id="UP000194003"/>
    </source>
</evidence>